<proteinExistence type="predicted"/>
<protein>
    <submittedName>
        <fullName evidence="3">TIGR02391 family protein</fullName>
    </submittedName>
</protein>
<evidence type="ECO:0000259" key="2">
    <source>
        <dbReference type="Pfam" id="PF09509"/>
    </source>
</evidence>
<keyword evidence="4" id="KW-1185">Reference proteome</keyword>
<dbReference type="EMBL" id="NSKC01000013">
    <property type="protein sequence ID" value="PAU79990.1"/>
    <property type="molecule type" value="Genomic_DNA"/>
</dbReference>
<reference evidence="3 4" key="1">
    <citation type="submission" date="2017-08" db="EMBL/GenBank/DDBJ databases">
        <title>The strain WRN001 was isolated from Binhai saline alkaline soil, Tianjin, China.</title>
        <authorList>
            <person name="Liu D."/>
            <person name="Zhang G."/>
        </authorList>
    </citation>
    <scope>NUCLEOTIDE SEQUENCE [LARGE SCALE GENOMIC DNA]</scope>
    <source>
        <strain evidence="3 4">WN019</strain>
    </source>
</reference>
<evidence type="ECO:0000313" key="4">
    <source>
        <dbReference type="Proteomes" id="UP000218083"/>
    </source>
</evidence>
<feature type="region of interest" description="Disordered" evidence="1">
    <location>
        <begin position="202"/>
        <end position="223"/>
    </location>
</feature>
<dbReference type="Pfam" id="PF10083">
    <property type="entry name" value="DUF2321"/>
    <property type="match status" value="1"/>
</dbReference>
<dbReference type="InterPro" id="IPR016891">
    <property type="entry name" value="DUF2321"/>
</dbReference>
<organism evidence="3 4">
    <name type="scientific">Halorubrum salipaludis</name>
    <dbReference type="NCBI Taxonomy" id="2032630"/>
    <lineage>
        <taxon>Archaea</taxon>
        <taxon>Methanobacteriati</taxon>
        <taxon>Methanobacteriota</taxon>
        <taxon>Stenosarchaea group</taxon>
        <taxon>Halobacteria</taxon>
        <taxon>Halobacteriales</taxon>
        <taxon>Haloferacaceae</taxon>
        <taxon>Halorubrum</taxon>
    </lineage>
</organism>
<sequence>MQVCLEGHKITDLYSEPQFRQSACEECGSDTIHQCPKCETNIKGRYKGGFSGSGPDVKDFCHGCGEPYPWADEAGEFTEVDSSVLDDELVERSVSQYESGHYQSAVQSAFIILEERVRDRGGFGRDIHGSDLMTESFTPDDGPLSFGETGSEQQGVMFLYRGAMQSLRNPASHRFIEEVDEDYARDVIHTVNLLLRLMETNTSSNASSKLEQHPESGVVDSDS</sequence>
<dbReference type="NCBIfam" id="TIGR02391">
    <property type="entry name" value="hypoth_ymh"/>
    <property type="match status" value="1"/>
</dbReference>
<comment type="caution">
    <text evidence="3">The sequence shown here is derived from an EMBL/GenBank/DDBJ whole genome shotgun (WGS) entry which is preliminary data.</text>
</comment>
<dbReference type="AlphaFoldDB" id="A0A2A2F5A4"/>
<dbReference type="Proteomes" id="UP000218083">
    <property type="component" value="Unassembled WGS sequence"/>
</dbReference>
<evidence type="ECO:0000256" key="1">
    <source>
        <dbReference type="SAM" id="MobiDB-lite"/>
    </source>
</evidence>
<dbReference type="InterPro" id="IPR012654">
    <property type="entry name" value="CHP02391"/>
</dbReference>
<accession>A0A2A2F5A4</accession>
<dbReference type="Pfam" id="PF09509">
    <property type="entry name" value="Hypoth_Ymh"/>
    <property type="match status" value="1"/>
</dbReference>
<gene>
    <name evidence="3" type="ORF">CK500_15885</name>
</gene>
<feature type="domain" description="Conserved hypothetical protein CHP02391" evidence="2">
    <location>
        <begin position="85"/>
        <end position="197"/>
    </location>
</feature>
<evidence type="ECO:0000313" key="3">
    <source>
        <dbReference type="EMBL" id="PAU79990.1"/>
    </source>
</evidence>
<name>A0A2A2F5A4_9EURY</name>